<feature type="region of interest" description="Disordered" evidence="1">
    <location>
        <begin position="995"/>
        <end position="1099"/>
    </location>
</feature>
<evidence type="ECO:0000259" key="2">
    <source>
        <dbReference type="PROSITE" id="PS50106"/>
    </source>
</evidence>
<feature type="region of interest" description="Disordered" evidence="1">
    <location>
        <begin position="1217"/>
        <end position="1382"/>
    </location>
</feature>
<feature type="compositionally biased region" description="Basic and acidic residues" evidence="1">
    <location>
        <begin position="1349"/>
        <end position="1371"/>
    </location>
</feature>
<feature type="compositionally biased region" description="Basic and acidic residues" evidence="1">
    <location>
        <begin position="1441"/>
        <end position="1461"/>
    </location>
</feature>
<organism evidence="3 4">
    <name type="scientific">Ranatra chinensis</name>
    <dbReference type="NCBI Taxonomy" id="642074"/>
    <lineage>
        <taxon>Eukaryota</taxon>
        <taxon>Metazoa</taxon>
        <taxon>Ecdysozoa</taxon>
        <taxon>Arthropoda</taxon>
        <taxon>Hexapoda</taxon>
        <taxon>Insecta</taxon>
        <taxon>Pterygota</taxon>
        <taxon>Neoptera</taxon>
        <taxon>Paraneoptera</taxon>
        <taxon>Hemiptera</taxon>
        <taxon>Heteroptera</taxon>
        <taxon>Panheteroptera</taxon>
        <taxon>Nepomorpha</taxon>
        <taxon>Nepidae</taxon>
        <taxon>Ranatrinae</taxon>
        <taxon>Ranatra</taxon>
    </lineage>
</organism>
<dbReference type="Proteomes" id="UP001558652">
    <property type="component" value="Unassembled WGS sequence"/>
</dbReference>
<feature type="compositionally biased region" description="Basic and acidic residues" evidence="1">
    <location>
        <begin position="1468"/>
        <end position="1478"/>
    </location>
</feature>
<feature type="region of interest" description="Disordered" evidence="1">
    <location>
        <begin position="655"/>
        <end position="755"/>
    </location>
</feature>
<feature type="region of interest" description="Disordered" evidence="1">
    <location>
        <begin position="794"/>
        <end position="825"/>
    </location>
</feature>
<feature type="compositionally biased region" description="Basic and acidic residues" evidence="1">
    <location>
        <begin position="194"/>
        <end position="211"/>
    </location>
</feature>
<feature type="compositionally biased region" description="Basic and acidic residues" evidence="1">
    <location>
        <begin position="411"/>
        <end position="422"/>
    </location>
</feature>
<feature type="compositionally biased region" description="Basic and acidic residues" evidence="1">
    <location>
        <begin position="1313"/>
        <end position="1336"/>
    </location>
</feature>
<feature type="compositionally biased region" description="Basic and acidic residues" evidence="1">
    <location>
        <begin position="303"/>
        <end position="319"/>
    </location>
</feature>
<feature type="compositionally biased region" description="Basic and acidic residues" evidence="1">
    <location>
        <begin position="664"/>
        <end position="673"/>
    </location>
</feature>
<name>A0ABD0YVI3_9HEMI</name>
<comment type="caution">
    <text evidence="3">The sequence shown here is derived from an EMBL/GenBank/DDBJ whole genome shotgun (WGS) entry which is preliminary data.</text>
</comment>
<dbReference type="PROSITE" id="PS50106">
    <property type="entry name" value="PDZ"/>
    <property type="match status" value="1"/>
</dbReference>
<protein>
    <recommendedName>
        <fullName evidence="2">PDZ domain-containing protein</fullName>
    </recommendedName>
</protein>
<evidence type="ECO:0000313" key="4">
    <source>
        <dbReference type="Proteomes" id="UP001558652"/>
    </source>
</evidence>
<dbReference type="SUPFAM" id="SSF50156">
    <property type="entry name" value="PDZ domain-like"/>
    <property type="match status" value="1"/>
</dbReference>
<feature type="compositionally biased region" description="Polar residues" evidence="1">
    <location>
        <begin position="1021"/>
        <end position="1056"/>
    </location>
</feature>
<feature type="compositionally biased region" description="Basic and acidic residues" evidence="1">
    <location>
        <begin position="1619"/>
        <end position="1629"/>
    </location>
</feature>
<feature type="region of interest" description="Disordered" evidence="1">
    <location>
        <begin position="1496"/>
        <end position="1576"/>
    </location>
</feature>
<dbReference type="InterPro" id="IPR001478">
    <property type="entry name" value="PDZ"/>
</dbReference>
<feature type="region of interest" description="Disordered" evidence="1">
    <location>
        <begin position="346"/>
        <end position="378"/>
    </location>
</feature>
<feature type="region of interest" description="Disordered" evidence="1">
    <location>
        <begin position="1"/>
        <end position="38"/>
    </location>
</feature>
<feature type="region of interest" description="Disordered" evidence="1">
    <location>
        <begin position="1597"/>
        <end position="1647"/>
    </location>
</feature>
<accession>A0ABD0YVI3</accession>
<feature type="region of interest" description="Disordered" evidence="1">
    <location>
        <begin position="258"/>
        <end position="334"/>
    </location>
</feature>
<feature type="region of interest" description="Disordered" evidence="1">
    <location>
        <begin position="194"/>
        <end position="232"/>
    </location>
</feature>
<feature type="compositionally biased region" description="Basic and acidic residues" evidence="1">
    <location>
        <begin position="995"/>
        <end position="1020"/>
    </location>
</feature>
<reference evidence="3 4" key="1">
    <citation type="submission" date="2024-07" db="EMBL/GenBank/DDBJ databases">
        <title>Chromosome-level genome assembly of the water stick insect Ranatra chinensis (Heteroptera: Nepidae).</title>
        <authorList>
            <person name="Liu X."/>
        </authorList>
    </citation>
    <scope>NUCLEOTIDE SEQUENCE [LARGE SCALE GENOMIC DNA]</scope>
    <source>
        <strain evidence="3">Cailab_2021Rc</strain>
        <tissue evidence="3">Muscle</tissue>
    </source>
</reference>
<feature type="compositionally biased region" description="Polar residues" evidence="1">
    <location>
        <begin position="679"/>
        <end position="693"/>
    </location>
</feature>
<evidence type="ECO:0000313" key="3">
    <source>
        <dbReference type="EMBL" id="KAL1139961.1"/>
    </source>
</evidence>
<gene>
    <name evidence="3" type="ORF">AAG570_006938</name>
</gene>
<feature type="compositionally biased region" description="Basic and acidic residues" evidence="1">
    <location>
        <begin position="1058"/>
        <end position="1084"/>
    </location>
</feature>
<feature type="compositionally biased region" description="Basic and acidic residues" evidence="1">
    <location>
        <begin position="719"/>
        <end position="738"/>
    </location>
</feature>
<sequence>MHDRPLPIRPPLKAISRTRNAPPPTQKKSPSPTNSLSALDGFPPPSCIALGGSSTWFAVNSGCLLVLDGALSSAQLEVGDRVLEIDGVDTGILSHREIDLLFQRSSTRITLLILKKNKKKEVRVERETWEELRHPDVGFWDNDYLERNESNAGRFTGRVDKQELWNSRESPTRMQPLARSPSLEFKGYREDSFPARERARSCDPPPEERLPKSPAVHKIHSSNPFLYDNHRDRWRQGDGVAPKGREEKRAAKEIIGEHLRRRPDWRRHNSVPSAQLKKPSDFLSTRSMSCEEKTQAVGVPPRPHRDQSKPEDVNFEKSGQKFSHTFTGPKRSGRIRRMAEKLFKLPSAEDVRLPPRGQHRDSDEYSRRRREEGAECAAHDKIKRCEPHLPPSVPNNKFLSRESLRNEDVKLEDKMTEFETSKRAASSSAESRIGKSGQGLPHNEPVLSENDKVHPIFCHSGENKFNSMHPTDTGSNFRHDEIKSSANSLLNPPNDFGNNKANINTQKKNTRTTCDGTEFPIDYAKEKEIRSEMYVHETNKTRSEKVSFVEKPSAGTVEIEEHSAENVAGEKSFCSRVEHNFLDARKVPGGPRATSSANTRHVGYKLSDWEGDTGTLGSYNPHAYKERKWENSNSRDGGRSWERRGDRFGYERDEFGRNSYENRQNGEEADGSKHRQLPQAGSASDNRQTVTTTPRPPDATHAVQPGRPEPTRTLATRYYDVDHKKKKGSVEARSDDAKQLYGSEPIEGFDRQTAKESDYHYYYPASTSKNTPSRARTNGTEYCAPVSYQRFTNFSEQKDSNSPSELSHRDGNTSRGNTDWWRDKANLSKPNGTDLGRSYKFLDVDFNKNTTQYAKNDPIRAISSGPAVDTDRLHVQPEFRQLANTKLSDLGISQSASLPPTVDAYEQYSYNEPCENVGSIDEQINFNSELSFRNPSAIGKDAFDINSEENGGRESDLIEFKSIPVSQEIYNVIQNIPAPISKSTPNVVEEPFKDYVQDTDVKDSQIRPNSDRPTLDEEQLKINTGQNRKTSENLTVESNLTESGIFSKSTESNNNFPIKDRFEGDGDEKRGESPGERSFSKASEESFATPAWDGSSWKASQSSSVGRFVSAEQLDHQPSCELKTCLASSEKNLTCETILKWADEIMAEEETRRNTEEEHYESRSETVVKDNGETAKKEIKERFSEISDNTNCTTQFSEGVRSEKHVASRTYMDYDRVSTESNLSPGQQPSKSAIEETIVVTKKSDHKEESEEMSSTRWGGESIKSWNERKNDSKSIRKEHIINEAGGYQESVPNPHPFANCRPQDSNTNGEHGPAKILKEEFREKKFTSEEKHWSILREATTAPADCRPSADGKQQERSTNKERTEEDIKHYGFGPGQGPYEAEWEDGKYLINATKEQNVSERMNAQTNEELMSPKFDIVKDSSRPREEYCYKISGERVGAHSDRLADVSKEARSNRHETTDSSGKAESARETIKEKFSNLPCDQISERITSVNMTQINETDRLERVQSLSTSLVKEDATKISRNTEDGDKHESSSVHRERSDDREDMFSVRSEETAMGRCAARGGETPPGHGAAGGVAIERQRTTSALSNICGQEGANIKADGSGDRDDCRSGGILSDRADTGSRQDDTPPGFYDNHPSPPPQPKTFQELQSRLRSLLSGNDSLRHGSIVRAKTIFGDLIVYHWRGDFSKRDASIKVGVMFDVYEVLEKERKGDYDEKLNLNKRIKLKTNGQKWKKENYETPKEDGQI</sequence>
<dbReference type="EMBL" id="JBFDAA010000002">
    <property type="protein sequence ID" value="KAL1139961.1"/>
    <property type="molecule type" value="Genomic_DNA"/>
</dbReference>
<feature type="domain" description="PDZ" evidence="2">
    <location>
        <begin position="70"/>
        <end position="117"/>
    </location>
</feature>
<dbReference type="Gene3D" id="2.30.42.10">
    <property type="match status" value="1"/>
</dbReference>
<feature type="region of interest" description="Disordered" evidence="1">
    <location>
        <begin position="1150"/>
        <end position="1174"/>
    </location>
</feature>
<dbReference type="InterPro" id="IPR036034">
    <property type="entry name" value="PDZ_sf"/>
</dbReference>
<feature type="region of interest" description="Disordered" evidence="1">
    <location>
        <begin position="1441"/>
        <end position="1480"/>
    </location>
</feature>
<evidence type="ECO:0000256" key="1">
    <source>
        <dbReference type="SAM" id="MobiDB-lite"/>
    </source>
</evidence>
<feature type="region of interest" description="Disordered" evidence="1">
    <location>
        <begin position="411"/>
        <end position="442"/>
    </location>
</feature>
<feature type="compositionally biased region" description="Basic and acidic residues" evidence="1">
    <location>
        <begin position="1515"/>
        <end position="1557"/>
    </location>
</feature>
<feature type="compositionally biased region" description="Polar residues" evidence="1">
    <location>
        <begin position="1219"/>
        <end position="1231"/>
    </location>
</feature>
<keyword evidence="4" id="KW-1185">Reference proteome</keyword>
<feature type="compositionally biased region" description="Polar residues" evidence="1">
    <location>
        <begin position="794"/>
        <end position="805"/>
    </location>
</feature>
<proteinExistence type="predicted"/>
<feature type="compositionally biased region" description="Basic residues" evidence="1">
    <location>
        <begin position="259"/>
        <end position="269"/>
    </location>
</feature>
<feature type="compositionally biased region" description="Basic and acidic residues" evidence="1">
    <location>
        <begin position="1266"/>
        <end position="1282"/>
    </location>
</feature>